<reference evidence="1 2" key="2">
    <citation type="journal article" date="2011" name="Stand. Genomic Sci.">
        <title>Complete genome sequence of Bacteroides helcogenes type strain (P 36-108).</title>
        <authorList>
            <person name="Pati A."/>
            <person name="Gronow S."/>
            <person name="Zeytun A."/>
            <person name="Lapidus A."/>
            <person name="Nolan M."/>
            <person name="Hammon N."/>
            <person name="Deshpande S."/>
            <person name="Cheng J.F."/>
            <person name="Tapia R."/>
            <person name="Han C."/>
            <person name="Goodwin L."/>
            <person name="Pitluck S."/>
            <person name="Liolios K."/>
            <person name="Pagani I."/>
            <person name="Ivanova N."/>
            <person name="Mavromatis K."/>
            <person name="Chen A."/>
            <person name="Palaniappan K."/>
            <person name="Land M."/>
            <person name="Hauser L."/>
            <person name="Chang Y.J."/>
            <person name="Jeffries C.D."/>
            <person name="Detter J.C."/>
            <person name="Brambilla E."/>
            <person name="Rohde M."/>
            <person name="Goker M."/>
            <person name="Woyke T."/>
            <person name="Bristow J."/>
            <person name="Eisen J.A."/>
            <person name="Markowitz V."/>
            <person name="Hugenholtz P."/>
            <person name="Kyrpides N.C."/>
            <person name="Klenk H.P."/>
            <person name="Lucas S."/>
        </authorList>
    </citation>
    <scope>NUCLEOTIDE SEQUENCE [LARGE SCALE GENOMIC DNA]</scope>
    <source>
        <strain evidence="2">ATCC 35417 / DSM 20613 / JCM 6297 / CCUG 15421 / P 36-108</strain>
    </source>
</reference>
<evidence type="ECO:0000313" key="1">
    <source>
        <dbReference type="EMBL" id="ADV43148.1"/>
    </source>
</evidence>
<sequence length="146" mass="16757">MKKIIPNEILLPEVARLIAEGHTATITVRGNSMNPFLVDRRDRITLGGFTPDDLQPGVSILARDTTGRIVFHRIIRRNGDLLTLQGDGNLTQTEEVSIDNVMGLMTEAVRKGKHYPADGKVWKRYSRWWIKLTPLRRWLLAIFRRI</sequence>
<protein>
    <recommendedName>
        <fullName evidence="3">Peptidase S24/S26A/S26B, conserved region</fullName>
    </recommendedName>
</protein>
<reference key="1">
    <citation type="submission" date="2010-11" db="EMBL/GenBank/DDBJ databases">
        <title>The complete genome of Bacteroides helcogenes P 36-108.</title>
        <authorList>
            <consortium name="US DOE Joint Genome Institute (JGI-PGF)"/>
            <person name="Lucas S."/>
            <person name="Copeland A."/>
            <person name="Lapidus A."/>
            <person name="Bruce D."/>
            <person name="Goodwin L."/>
            <person name="Pitluck S."/>
            <person name="Kyrpides N."/>
            <person name="Mavromatis K."/>
            <person name="Ivanova N."/>
            <person name="Zeytun A."/>
            <person name="Brettin T."/>
            <person name="Detter J.C."/>
            <person name="Tapia R."/>
            <person name="Han C."/>
            <person name="Land M."/>
            <person name="Hauser L."/>
            <person name="Markowitz V."/>
            <person name="Cheng J.-F."/>
            <person name="Hugenholtz P."/>
            <person name="Woyke T."/>
            <person name="Wu D."/>
            <person name="Gronow S."/>
            <person name="Wellnitz S."/>
            <person name="Brambilla E."/>
            <person name="Klenk H.-P."/>
            <person name="Eisen J.A."/>
        </authorList>
    </citation>
    <scope>NUCLEOTIDE SEQUENCE</scope>
    <source>
        <strain>P 36-108</strain>
    </source>
</reference>
<dbReference type="eggNOG" id="COG0681">
    <property type="taxonomic scope" value="Bacteria"/>
</dbReference>
<dbReference type="EMBL" id="CP002352">
    <property type="protein sequence ID" value="ADV43148.1"/>
    <property type="molecule type" value="Genomic_DNA"/>
</dbReference>
<gene>
    <name evidence="1" type="ordered locus">Bache_1138</name>
</gene>
<proteinExistence type="predicted"/>
<dbReference type="KEGG" id="bhl:Bache_1138"/>
<dbReference type="OrthoDB" id="9795228at2"/>
<name>E6SSN5_BACT6</name>
<dbReference type="PATRIC" id="fig|693979.3.peg.1205"/>
<dbReference type="RefSeq" id="WP_013546743.1">
    <property type="nucleotide sequence ID" value="NC_014933.1"/>
</dbReference>
<dbReference type="STRING" id="693979.Bache_1138"/>
<evidence type="ECO:0008006" key="3">
    <source>
        <dbReference type="Google" id="ProtNLM"/>
    </source>
</evidence>
<dbReference type="SUPFAM" id="SSF51306">
    <property type="entry name" value="LexA/Signal peptidase"/>
    <property type="match status" value="1"/>
</dbReference>
<dbReference type="Proteomes" id="UP000008630">
    <property type="component" value="Chromosome"/>
</dbReference>
<organism evidence="1 2">
    <name type="scientific">Bacteroides helcogenes (strain ATCC 35417 / DSM 20613 / JCM 6297 / CCUG 15421 / P 36-108)</name>
    <dbReference type="NCBI Taxonomy" id="693979"/>
    <lineage>
        <taxon>Bacteria</taxon>
        <taxon>Pseudomonadati</taxon>
        <taxon>Bacteroidota</taxon>
        <taxon>Bacteroidia</taxon>
        <taxon>Bacteroidales</taxon>
        <taxon>Bacteroidaceae</taxon>
        <taxon>Bacteroides</taxon>
    </lineage>
</organism>
<dbReference type="AlphaFoldDB" id="E6SSN5"/>
<dbReference type="HOGENOM" id="CLU_126496_1_0_10"/>
<keyword evidence="2" id="KW-1185">Reference proteome</keyword>
<accession>E6SSN5</accession>
<evidence type="ECO:0000313" key="2">
    <source>
        <dbReference type="Proteomes" id="UP000008630"/>
    </source>
</evidence>
<dbReference type="InterPro" id="IPR036286">
    <property type="entry name" value="LexA/Signal_pep-like_sf"/>
</dbReference>